<keyword evidence="3" id="KW-0472">Membrane</keyword>
<dbReference type="PANTHER" id="PTHR13466:SF0">
    <property type="entry name" value="SMP-LTD DOMAIN-CONTAINING PROTEIN"/>
    <property type="match status" value="1"/>
</dbReference>
<feature type="compositionally biased region" description="Gly residues" evidence="2">
    <location>
        <begin position="114"/>
        <end position="124"/>
    </location>
</feature>
<keyword evidence="3" id="KW-1133">Transmembrane helix</keyword>
<evidence type="ECO:0000256" key="2">
    <source>
        <dbReference type="SAM" id="MobiDB-lite"/>
    </source>
</evidence>
<feature type="compositionally biased region" description="Acidic residues" evidence="2">
    <location>
        <begin position="1334"/>
        <end position="1349"/>
    </location>
</feature>
<feature type="compositionally biased region" description="Basic and acidic residues" evidence="2">
    <location>
        <begin position="1350"/>
        <end position="1359"/>
    </location>
</feature>
<feature type="compositionally biased region" description="Polar residues" evidence="2">
    <location>
        <begin position="569"/>
        <end position="585"/>
    </location>
</feature>
<dbReference type="CDD" id="cd21675">
    <property type="entry name" value="SMP_TEX2"/>
    <property type="match status" value="1"/>
</dbReference>
<feature type="region of interest" description="Disordered" evidence="2">
    <location>
        <begin position="1327"/>
        <end position="1367"/>
    </location>
</feature>
<reference evidence="4 5" key="1">
    <citation type="journal article" date="2022" name="Allergy">
        <title>Genome assembly and annotation of Periplaneta americana reveal a comprehensive cockroach allergen profile.</title>
        <authorList>
            <person name="Wang L."/>
            <person name="Xiong Q."/>
            <person name="Saelim N."/>
            <person name="Wang L."/>
            <person name="Nong W."/>
            <person name="Wan A.T."/>
            <person name="Shi M."/>
            <person name="Liu X."/>
            <person name="Cao Q."/>
            <person name="Hui J.H.L."/>
            <person name="Sookrung N."/>
            <person name="Leung T.F."/>
            <person name="Tungtrongchitr A."/>
            <person name="Tsui S.K.W."/>
        </authorList>
    </citation>
    <scope>NUCLEOTIDE SEQUENCE [LARGE SCALE GENOMIC DNA]</scope>
    <source>
        <strain evidence="4">PWHHKU_190912</strain>
    </source>
</reference>
<feature type="compositionally biased region" description="Basic and acidic residues" evidence="2">
    <location>
        <begin position="39"/>
        <end position="50"/>
    </location>
</feature>
<feature type="region of interest" description="Disordered" evidence="2">
    <location>
        <begin position="270"/>
        <end position="290"/>
    </location>
</feature>
<dbReference type="Proteomes" id="UP001148838">
    <property type="component" value="Unassembled WGS sequence"/>
</dbReference>
<evidence type="ECO:0000256" key="1">
    <source>
        <dbReference type="ARBA" id="ARBA00004586"/>
    </source>
</evidence>
<sequence>MFIFMPSEEESSSSAGGTQVAAATTASATSSSATPSTIHSRDPSPMKEYLKGFGKRSTSVDAGMIDGGSPASSSDTWRIFHELRGKIAKTVEEKFSEMKNDRRSSSLAFSGGPSIRGGRLGGGSSKDDSSINSDSEDISESSNKGLDSKSIKKKEKVEEGSPRKVLVSQETSKRDDDDNVSNSLETASTSGSQDTGGNLSVPTTPRRGRKVIMDVSSYQLRYRKNGKGLSGFDSDTVYDEGKSYIEEEVESGVEVNEEMNLDMIEEEDPNLPTTDYRQPHPVTYPPLPPRRERRRSIMSKLKRYSVKLLPILAIIIYCLIPLSPYISGFLSGIALSVGIGAIYFKITRLTAPSDSNVPDDGILQMGTEFRIPDYSSMPILEVPKVKEYHHINKYQGWMNEYRHEYNPETYHLSDTESVYVRLDGTTLRISHTKLRIPKRAMWNERTHKLKFYHQRIYSLENCTLKLLPDGLARKRLWSKKYPICIILNRDSKVKVEDIVETREKLDEEDSFKVTDSTADEILDETEHQSSQHSKSEAGKCLAKQSWPVANLNAATDDFRAPEEEDDSADTYNQISEVKDLQSTTDMPVDDSDDETFCHIDKTEVMENCLYFFARTDREKEDWYRKFAAALRYKSSPESTEEDLVPMVPEVASPSVVSPTSSDENLSESLSDSHISTTSSLPAGIPHISGTVPGQPFTLETNEYMTVRAYEARDFEYLRFMSKFQQVQRYKMQCKVEKEMCAALKHVHSHSVSFLFCFPLLIFYLLYFILQYCYTNIFNPHALMDCVKHVAMQHYHIAEWHDGLKRFRKALLDWYQREGDDFLGQIVAMDETWARSYEPNLKYQSNELRRKRRHLGVQNPIILHDNAKSHTAAAVKDLLRRWKWEILEHPPYSPDMSPCDYDLFAKVKEPLRGTQYNTRDELIHALGRSIRNINKDGRAGGVRRLPNIWQKAPPKTEAAKKKQEKMEAEIEAEVDKLVDADVLWINAMVGRVLFDVLKNPYWVQKIQERLQRKLSIIKLAVEVGVCHKTVLHILHDILGYRKIAVRWIPHEISEVQQWHRYAVAQALLDWYQREGDDFLGRIVAMARSYEPNLKRQSNEWKHPGSPRPKKVRPTQSAVKVMFIVAYDINGVILHHAVPPRQTVNAGYYCRFLQHHLRPALRRKLRHLVVQNPIILHDNARSHTAAAVKVLLCRWQWEILEHPPYSPDMSPCDYDLFAKLPYIIEDLLITDLDLGHNLPMAHRASHPVVDERGLWVDLDITYEGTICFTLETKLNLMKLKEMGSETAAQQAAAEKKKFLLETRGVMFNGYGKSRPPEETPRVLSLQIESKSPMYDSDMDDSAESSDDEEDDGKSTSGEEKGPPPPSAGKKLIKVVNKIASSKYFQQATKYKYVQKAMEGVSNTRLMLTVEVNALVGTLAVNIPPPPSDRIWYGFRGNPRLWLQARPKLGERQVNIVQVTSWIEKQLCQEFQ</sequence>
<evidence type="ECO:0000313" key="5">
    <source>
        <dbReference type="Proteomes" id="UP001148838"/>
    </source>
</evidence>
<feature type="region of interest" description="Disordered" evidence="2">
    <location>
        <begin position="557"/>
        <end position="588"/>
    </location>
</feature>
<dbReference type="InterPro" id="IPR036397">
    <property type="entry name" value="RNaseH_sf"/>
</dbReference>
<feature type="compositionally biased region" description="Basic and acidic residues" evidence="2">
    <location>
        <begin position="95"/>
        <end position="104"/>
    </location>
</feature>
<accession>A0ABQ8TCM2</accession>
<feature type="compositionally biased region" description="Polar residues" evidence="2">
    <location>
        <begin position="180"/>
        <end position="203"/>
    </location>
</feature>
<protein>
    <submittedName>
        <fullName evidence="4">Uncharacterized protein</fullName>
    </submittedName>
</protein>
<dbReference type="InterPro" id="IPR001888">
    <property type="entry name" value="Transposase_1"/>
</dbReference>
<comment type="caution">
    <text evidence="4">The sequence shown here is derived from an EMBL/GenBank/DDBJ whole genome shotgun (WGS) entry which is preliminary data.</text>
</comment>
<keyword evidence="5" id="KW-1185">Reference proteome</keyword>
<dbReference type="Gene3D" id="3.30.420.10">
    <property type="entry name" value="Ribonuclease H-like superfamily/Ribonuclease H"/>
    <property type="match status" value="2"/>
</dbReference>
<feature type="non-terminal residue" evidence="4">
    <location>
        <position position="1469"/>
    </location>
</feature>
<keyword evidence="3" id="KW-0812">Transmembrane</keyword>
<dbReference type="Pfam" id="PF01359">
    <property type="entry name" value="Transposase_1"/>
    <property type="match status" value="1"/>
</dbReference>
<organism evidence="4 5">
    <name type="scientific">Periplaneta americana</name>
    <name type="common">American cockroach</name>
    <name type="synonym">Blatta americana</name>
    <dbReference type="NCBI Taxonomy" id="6978"/>
    <lineage>
        <taxon>Eukaryota</taxon>
        <taxon>Metazoa</taxon>
        <taxon>Ecdysozoa</taxon>
        <taxon>Arthropoda</taxon>
        <taxon>Hexapoda</taxon>
        <taxon>Insecta</taxon>
        <taxon>Pterygota</taxon>
        <taxon>Neoptera</taxon>
        <taxon>Polyneoptera</taxon>
        <taxon>Dictyoptera</taxon>
        <taxon>Blattodea</taxon>
        <taxon>Blattoidea</taxon>
        <taxon>Blattidae</taxon>
        <taxon>Blattinae</taxon>
        <taxon>Periplaneta</taxon>
    </lineage>
</organism>
<evidence type="ECO:0000256" key="3">
    <source>
        <dbReference type="SAM" id="Phobius"/>
    </source>
</evidence>
<feature type="compositionally biased region" description="Low complexity" evidence="2">
    <location>
        <begin position="12"/>
        <end position="37"/>
    </location>
</feature>
<proteinExistence type="predicted"/>
<dbReference type="EMBL" id="JAJSOF020000011">
    <property type="protein sequence ID" value="KAJ4444313.1"/>
    <property type="molecule type" value="Genomic_DNA"/>
</dbReference>
<dbReference type="PANTHER" id="PTHR13466">
    <property type="entry name" value="TEX2 PROTEIN-RELATED"/>
    <property type="match status" value="1"/>
</dbReference>
<evidence type="ECO:0000313" key="4">
    <source>
        <dbReference type="EMBL" id="KAJ4444313.1"/>
    </source>
</evidence>
<feature type="transmembrane region" description="Helical" evidence="3">
    <location>
        <begin position="304"/>
        <end position="322"/>
    </location>
</feature>
<feature type="region of interest" description="Disordered" evidence="2">
    <location>
        <begin position="1"/>
        <end position="76"/>
    </location>
</feature>
<feature type="region of interest" description="Disordered" evidence="2">
    <location>
        <begin position="95"/>
        <end position="210"/>
    </location>
</feature>
<name>A0ABQ8TCM2_PERAM</name>
<comment type="subcellular location">
    <subcellularLocation>
        <location evidence="1">Endoplasmic reticulum membrane</location>
    </subcellularLocation>
</comment>
<feature type="transmembrane region" description="Helical" evidence="3">
    <location>
        <begin position="751"/>
        <end position="769"/>
    </location>
</feature>
<feature type="compositionally biased region" description="Basic and acidic residues" evidence="2">
    <location>
        <begin position="146"/>
        <end position="162"/>
    </location>
</feature>
<gene>
    <name evidence="4" type="ORF">ANN_06105</name>
</gene>